<dbReference type="Proteomes" id="UP000775213">
    <property type="component" value="Unassembled WGS sequence"/>
</dbReference>
<evidence type="ECO:0000313" key="2">
    <source>
        <dbReference type="Proteomes" id="UP000775213"/>
    </source>
</evidence>
<dbReference type="AlphaFoldDB" id="A0AAV7GWR3"/>
<gene>
    <name evidence="1" type="ORF">IEQ34_010537</name>
</gene>
<evidence type="ECO:0000313" key="1">
    <source>
        <dbReference type="EMBL" id="KAH0459874.1"/>
    </source>
</evidence>
<protein>
    <submittedName>
        <fullName evidence="1">Uncharacterized protein</fullName>
    </submittedName>
</protein>
<sequence length="110" mass="12644">MYFIFSALYQLHLVKAEIAHVFIPKEFKIVEAFGYTLGGFFLARYDDSPVAKFDEVMHVDLLYELVVIAGTVWNPPTSCAWAARVIVNNEEACMHGRKVLPFRHFVDTFL</sequence>
<dbReference type="InterPro" id="IPR039343">
    <property type="entry name" value="NDX1-like"/>
</dbReference>
<dbReference type="PANTHER" id="PTHR35467">
    <property type="match status" value="1"/>
</dbReference>
<dbReference type="PANTHER" id="PTHR35467:SF2">
    <property type="entry name" value="PROTEIN NEOXANTHIN-DEFICIENT 1"/>
    <property type="match status" value="1"/>
</dbReference>
<accession>A0AAV7GWR3</accession>
<organism evidence="1 2">
    <name type="scientific">Dendrobium chrysotoxum</name>
    <name type="common">Orchid</name>
    <dbReference type="NCBI Taxonomy" id="161865"/>
    <lineage>
        <taxon>Eukaryota</taxon>
        <taxon>Viridiplantae</taxon>
        <taxon>Streptophyta</taxon>
        <taxon>Embryophyta</taxon>
        <taxon>Tracheophyta</taxon>
        <taxon>Spermatophyta</taxon>
        <taxon>Magnoliopsida</taxon>
        <taxon>Liliopsida</taxon>
        <taxon>Asparagales</taxon>
        <taxon>Orchidaceae</taxon>
        <taxon>Epidendroideae</taxon>
        <taxon>Malaxideae</taxon>
        <taxon>Dendrobiinae</taxon>
        <taxon>Dendrobium</taxon>
    </lineage>
</organism>
<dbReference type="EMBL" id="JAGFBR010000010">
    <property type="protein sequence ID" value="KAH0459874.1"/>
    <property type="molecule type" value="Genomic_DNA"/>
</dbReference>
<keyword evidence="2" id="KW-1185">Reference proteome</keyword>
<name>A0AAV7GWR3_DENCH</name>
<comment type="caution">
    <text evidence="1">The sequence shown here is derived from an EMBL/GenBank/DDBJ whole genome shotgun (WGS) entry which is preliminary data.</text>
</comment>
<proteinExistence type="predicted"/>
<reference evidence="1 2" key="1">
    <citation type="journal article" date="2021" name="Hortic Res">
        <title>Chromosome-scale assembly of the Dendrobium chrysotoxum genome enhances the understanding of orchid evolution.</title>
        <authorList>
            <person name="Zhang Y."/>
            <person name="Zhang G.Q."/>
            <person name="Zhang D."/>
            <person name="Liu X.D."/>
            <person name="Xu X.Y."/>
            <person name="Sun W.H."/>
            <person name="Yu X."/>
            <person name="Zhu X."/>
            <person name="Wang Z.W."/>
            <person name="Zhao X."/>
            <person name="Zhong W.Y."/>
            <person name="Chen H."/>
            <person name="Yin W.L."/>
            <person name="Huang T."/>
            <person name="Niu S.C."/>
            <person name="Liu Z.J."/>
        </authorList>
    </citation>
    <scope>NUCLEOTIDE SEQUENCE [LARGE SCALE GENOMIC DNA]</scope>
    <source>
        <strain evidence="1">Lindl</strain>
    </source>
</reference>